<dbReference type="HAMAP" id="MF_00338">
    <property type="entry name" value="UPF0145"/>
    <property type="match status" value="1"/>
</dbReference>
<dbReference type="PANTHER" id="PTHR34068">
    <property type="entry name" value="UPF0145 PROTEIN YBJQ"/>
    <property type="match status" value="1"/>
</dbReference>
<reference evidence="3" key="2">
    <citation type="submission" date="2023-01" db="EMBL/GenBank/DDBJ databases">
        <title>Draft genome sequence of Maritalea porphyrae strain NBRC 107169.</title>
        <authorList>
            <person name="Sun Q."/>
            <person name="Mori K."/>
        </authorList>
    </citation>
    <scope>NUCLEOTIDE SEQUENCE</scope>
    <source>
        <strain evidence="3">NBRC 107169</strain>
    </source>
</reference>
<comment type="similarity">
    <text evidence="1 2">Belongs to the UPF0145 family.</text>
</comment>
<evidence type="ECO:0000313" key="4">
    <source>
        <dbReference type="Proteomes" id="UP001161405"/>
    </source>
</evidence>
<gene>
    <name evidence="3" type="ORF">GCM10007879_18080</name>
</gene>
<organism evidence="3 4">
    <name type="scientific">Maritalea porphyrae</name>
    <dbReference type="NCBI Taxonomy" id="880732"/>
    <lineage>
        <taxon>Bacteria</taxon>
        <taxon>Pseudomonadati</taxon>
        <taxon>Pseudomonadota</taxon>
        <taxon>Alphaproteobacteria</taxon>
        <taxon>Hyphomicrobiales</taxon>
        <taxon>Devosiaceae</taxon>
        <taxon>Maritalea</taxon>
    </lineage>
</organism>
<keyword evidence="4" id="KW-1185">Reference proteome</keyword>
<dbReference type="SUPFAM" id="SSF117782">
    <property type="entry name" value="YbjQ-like"/>
    <property type="match status" value="1"/>
</dbReference>
<dbReference type="PANTHER" id="PTHR34068:SF2">
    <property type="entry name" value="UPF0145 PROTEIN SCO3412"/>
    <property type="match status" value="1"/>
</dbReference>
<dbReference type="InterPro" id="IPR002765">
    <property type="entry name" value="UPF0145_YbjQ-like"/>
</dbReference>
<comment type="caution">
    <text evidence="3">The sequence shown here is derived from an EMBL/GenBank/DDBJ whole genome shotgun (WGS) entry which is preliminary data.</text>
</comment>
<reference evidence="3" key="1">
    <citation type="journal article" date="2014" name="Int. J. Syst. Evol. Microbiol.">
        <title>Complete genome of a new Firmicutes species belonging to the dominant human colonic microbiota ('Ruminococcus bicirculans') reveals two chromosomes and a selective capacity to utilize plant glucans.</title>
        <authorList>
            <consortium name="NISC Comparative Sequencing Program"/>
            <person name="Wegmann U."/>
            <person name="Louis P."/>
            <person name="Goesmann A."/>
            <person name="Henrissat B."/>
            <person name="Duncan S.H."/>
            <person name="Flint H.J."/>
        </authorList>
    </citation>
    <scope>NUCLEOTIDE SEQUENCE</scope>
    <source>
        <strain evidence="3">NBRC 107169</strain>
    </source>
</reference>
<dbReference type="EMBL" id="BSNI01000002">
    <property type="protein sequence ID" value="GLQ17559.1"/>
    <property type="molecule type" value="Genomic_DNA"/>
</dbReference>
<name>A0ABQ5URQ8_9HYPH</name>
<dbReference type="Gene3D" id="3.30.110.70">
    <property type="entry name" value="Hypothetical protein apc22750. Chain B"/>
    <property type="match status" value="1"/>
</dbReference>
<dbReference type="RefSeq" id="WP_284363800.1">
    <property type="nucleotide sequence ID" value="NZ_BSNI01000002.1"/>
</dbReference>
<sequence>MIITTGIDVAEGEIVETLGIARGNTIRAKHVGTDIIAGLRNLVGGEVSEYTKLMAEAREQAMDRMVRDAERQGADAIIGVNFTTSMITQGAAEILAYGTAVKLKR</sequence>
<evidence type="ECO:0000256" key="2">
    <source>
        <dbReference type="HAMAP-Rule" id="MF_00338"/>
    </source>
</evidence>
<dbReference type="Proteomes" id="UP001161405">
    <property type="component" value="Unassembled WGS sequence"/>
</dbReference>
<proteinExistence type="inferred from homology"/>
<evidence type="ECO:0000313" key="3">
    <source>
        <dbReference type="EMBL" id="GLQ17559.1"/>
    </source>
</evidence>
<dbReference type="InterPro" id="IPR035439">
    <property type="entry name" value="UPF0145_dom_sf"/>
</dbReference>
<protein>
    <recommendedName>
        <fullName evidence="2">UPF0145 protein GCM10007879_18080</fullName>
    </recommendedName>
</protein>
<dbReference type="Pfam" id="PF01906">
    <property type="entry name" value="YbjQ_1"/>
    <property type="match status" value="1"/>
</dbReference>
<evidence type="ECO:0000256" key="1">
    <source>
        <dbReference type="ARBA" id="ARBA00010751"/>
    </source>
</evidence>
<accession>A0ABQ5URQ8</accession>